<accession>A0A545B034</accession>
<keyword evidence="11 14" id="KW-0472">Membrane</keyword>
<evidence type="ECO:0000256" key="4">
    <source>
        <dbReference type="ARBA" id="ARBA00022448"/>
    </source>
</evidence>
<evidence type="ECO:0000256" key="3">
    <source>
        <dbReference type="ARBA" id="ARBA00022426"/>
    </source>
</evidence>
<keyword evidence="7 14" id="KW-0812">Transmembrane</keyword>
<comment type="function">
    <text evidence="1">Efflux system for nickel and cobalt.</text>
</comment>
<protein>
    <submittedName>
        <fullName evidence="15">High-affinity nickel-transporter</fullName>
    </submittedName>
</protein>
<feature type="transmembrane region" description="Helical" evidence="14">
    <location>
        <begin position="512"/>
        <end position="537"/>
    </location>
</feature>
<feature type="transmembrane region" description="Helical" evidence="14">
    <location>
        <begin position="246"/>
        <end position="268"/>
    </location>
</feature>
<feature type="transmembrane region" description="Helical" evidence="14">
    <location>
        <begin position="323"/>
        <end position="344"/>
    </location>
</feature>
<keyword evidence="4" id="KW-0813">Transport</keyword>
<keyword evidence="10" id="KW-0921">Nickel transport</keyword>
<dbReference type="GO" id="GO:0006824">
    <property type="term" value="P:cobalt ion transport"/>
    <property type="evidence" value="ECO:0007669"/>
    <property type="project" value="UniProtKB-KW"/>
</dbReference>
<keyword evidence="5" id="KW-1003">Cell membrane</keyword>
<dbReference type="InterPro" id="IPR051224">
    <property type="entry name" value="NiCoT_RcnA"/>
</dbReference>
<feature type="compositionally biased region" description="Basic and acidic residues" evidence="13">
    <location>
        <begin position="385"/>
        <end position="410"/>
    </location>
</feature>
<feature type="transmembrane region" description="Helical" evidence="14">
    <location>
        <begin position="433"/>
        <end position="458"/>
    </location>
</feature>
<proteinExistence type="predicted"/>
<dbReference type="OrthoDB" id="271709at2"/>
<dbReference type="RefSeq" id="WP_142702558.1">
    <property type="nucleotide sequence ID" value="NZ_VIRS01000001.1"/>
</dbReference>
<evidence type="ECO:0000256" key="1">
    <source>
        <dbReference type="ARBA" id="ARBA00002510"/>
    </source>
</evidence>
<feature type="transmembrane region" description="Helical" evidence="14">
    <location>
        <begin position="289"/>
        <end position="311"/>
    </location>
</feature>
<evidence type="ECO:0000256" key="8">
    <source>
        <dbReference type="ARBA" id="ARBA00022989"/>
    </source>
</evidence>
<comment type="subcellular location">
    <subcellularLocation>
        <location evidence="2">Cell membrane</location>
        <topology evidence="2">Multi-pass membrane protein</topology>
    </subcellularLocation>
</comment>
<reference evidence="15 16" key="1">
    <citation type="submission" date="2019-07" db="EMBL/GenBank/DDBJ databases">
        <title>Cryptosporangium phraense sp. nov., isolated from plant litter.</title>
        <authorList>
            <person name="Suriyachadkun C."/>
        </authorList>
    </citation>
    <scope>NUCLEOTIDE SEQUENCE [LARGE SCALE GENOMIC DNA]</scope>
    <source>
        <strain evidence="15 16">A-T 5661</strain>
    </source>
</reference>
<keyword evidence="16" id="KW-1185">Reference proteome</keyword>
<dbReference type="InterPro" id="IPR011541">
    <property type="entry name" value="Ni/Co_transpt_high_affinity"/>
</dbReference>
<feature type="transmembrane region" description="Helical" evidence="14">
    <location>
        <begin position="464"/>
        <end position="491"/>
    </location>
</feature>
<evidence type="ECO:0000256" key="14">
    <source>
        <dbReference type="SAM" id="Phobius"/>
    </source>
</evidence>
<evidence type="ECO:0000256" key="2">
    <source>
        <dbReference type="ARBA" id="ARBA00004651"/>
    </source>
</evidence>
<keyword evidence="3" id="KW-0171">Cobalt transport</keyword>
<organism evidence="15 16">
    <name type="scientific">Cryptosporangium phraense</name>
    <dbReference type="NCBI Taxonomy" id="2593070"/>
    <lineage>
        <taxon>Bacteria</taxon>
        <taxon>Bacillati</taxon>
        <taxon>Actinomycetota</taxon>
        <taxon>Actinomycetes</taxon>
        <taxon>Cryptosporangiales</taxon>
        <taxon>Cryptosporangiaceae</taxon>
        <taxon>Cryptosporangium</taxon>
    </lineage>
</organism>
<dbReference type="GO" id="GO:0046583">
    <property type="term" value="F:monoatomic cation efflux transmembrane transporter activity"/>
    <property type="evidence" value="ECO:0007669"/>
    <property type="project" value="TreeGrafter"/>
</dbReference>
<evidence type="ECO:0000256" key="11">
    <source>
        <dbReference type="ARBA" id="ARBA00023136"/>
    </source>
</evidence>
<evidence type="ECO:0000256" key="7">
    <source>
        <dbReference type="ARBA" id="ARBA00022692"/>
    </source>
</evidence>
<evidence type="ECO:0000256" key="13">
    <source>
        <dbReference type="SAM" id="MobiDB-lite"/>
    </source>
</evidence>
<dbReference type="GO" id="GO:0032025">
    <property type="term" value="P:response to cobalt ion"/>
    <property type="evidence" value="ECO:0007669"/>
    <property type="project" value="TreeGrafter"/>
</dbReference>
<keyword evidence="12" id="KW-0170">Cobalt</keyword>
<dbReference type="GO" id="GO:0010045">
    <property type="term" value="P:response to nickel cation"/>
    <property type="evidence" value="ECO:0007669"/>
    <property type="project" value="TreeGrafter"/>
</dbReference>
<evidence type="ECO:0000256" key="9">
    <source>
        <dbReference type="ARBA" id="ARBA00023065"/>
    </source>
</evidence>
<evidence type="ECO:0000313" key="16">
    <source>
        <dbReference type="Proteomes" id="UP000317982"/>
    </source>
</evidence>
<dbReference type="Pfam" id="PF03824">
    <property type="entry name" value="NicO"/>
    <property type="match status" value="1"/>
</dbReference>
<evidence type="ECO:0000256" key="5">
    <source>
        <dbReference type="ARBA" id="ARBA00022475"/>
    </source>
</evidence>
<dbReference type="Proteomes" id="UP000317982">
    <property type="component" value="Unassembled WGS sequence"/>
</dbReference>
<evidence type="ECO:0000256" key="10">
    <source>
        <dbReference type="ARBA" id="ARBA00023112"/>
    </source>
</evidence>
<sequence>MRTLISRLSIVVLALGLIVLWSADPADAHPLGNFSVNQLEKIALYRDRVDVAATVDAAELPTLQDKSAVDADHDGTPSPAERASYAKGACDALSGAFAVTVDSSRVRWTVSSAAYEYVAGSAGLRTSRLTCALTGPAALGSSAAVRVSNAYRTDRVGWRELTAVGHGVGLSGSPLPADDVSDGLRNYPKDLLSSPLDVRSASFRVHPGASDASAVAAPTVSDGSVFARWTAAADAKLRALAGRHELTPAVGALAVLLALALGAGHAALPGHGKTVMAAYLAGRRGRRRDALVVGGTVTLTHTGGVLVLGLLLTTVAGLVGETVLGYLGVVSGLLVAGVGVMMLLEARSRRAGHTHTHDDRSDGHGHAAEPARELVHAGVGSAAAGHDHAHEHSAEHEHGHEHAHGHEHGHGHTHSHGLFGHTHSHGPERPSRLGLIGVGIAGGLVPSPSALVILLGAIGLGRTAFGILLVLGYGLGMAGALTAAGLALIVIQDRWTTWRLTPKFLPAAAARWSKAAPLATAGLVLLVGLGLAVRALIAV</sequence>
<evidence type="ECO:0000313" key="15">
    <source>
        <dbReference type="EMBL" id="TQS46940.1"/>
    </source>
</evidence>
<dbReference type="EMBL" id="VIRS01000001">
    <property type="protein sequence ID" value="TQS46940.1"/>
    <property type="molecule type" value="Genomic_DNA"/>
</dbReference>
<dbReference type="InParanoid" id="A0A545B034"/>
<dbReference type="PANTHER" id="PTHR40659">
    <property type="entry name" value="NICKEL/COBALT EFFLUX SYSTEM RCNA"/>
    <property type="match status" value="1"/>
</dbReference>
<dbReference type="AlphaFoldDB" id="A0A545B034"/>
<evidence type="ECO:0000256" key="6">
    <source>
        <dbReference type="ARBA" id="ARBA00022596"/>
    </source>
</evidence>
<keyword evidence="8 14" id="KW-1133">Transmembrane helix</keyword>
<evidence type="ECO:0000256" key="12">
    <source>
        <dbReference type="ARBA" id="ARBA00023285"/>
    </source>
</evidence>
<dbReference type="GO" id="GO:0005886">
    <property type="term" value="C:plasma membrane"/>
    <property type="evidence" value="ECO:0007669"/>
    <property type="project" value="UniProtKB-SubCell"/>
</dbReference>
<dbReference type="PANTHER" id="PTHR40659:SF1">
    <property type="entry name" value="NICKEL_COBALT EFFLUX SYSTEM RCNA"/>
    <property type="match status" value="1"/>
</dbReference>
<gene>
    <name evidence="15" type="ORF">FL583_01305</name>
</gene>
<name>A0A545B034_9ACTN</name>
<comment type="caution">
    <text evidence="15">The sequence shown here is derived from an EMBL/GenBank/DDBJ whole genome shotgun (WGS) entry which is preliminary data.</text>
</comment>
<keyword evidence="6" id="KW-0533">Nickel</keyword>
<keyword evidence="9" id="KW-0406">Ion transport</keyword>
<dbReference type="GO" id="GO:0015099">
    <property type="term" value="F:nickel cation transmembrane transporter activity"/>
    <property type="evidence" value="ECO:0007669"/>
    <property type="project" value="InterPro"/>
</dbReference>
<feature type="region of interest" description="Disordered" evidence="13">
    <location>
        <begin position="380"/>
        <end position="430"/>
    </location>
</feature>